<evidence type="ECO:0000313" key="2">
    <source>
        <dbReference type="Proteomes" id="UP001500888"/>
    </source>
</evidence>
<evidence type="ECO:0008006" key="3">
    <source>
        <dbReference type="Google" id="ProtNLM"/>
    </source>
</evidence>
<dbReference type="Proteomes" id="UP001500888">
    <property type="component" value="Unassembled WGS sequence"/>
</dbReference>
<comment type="caution">
    <text evidence="1">The sequence shown here is derived from an EMBL/GenBank/DDBJ whole genome shotgun (WGS) entry which is preliminary data.</text>
</comment>
<evidence type="ECO:0000313" key="1">
    <source>
        <dbReference type="EMBL" id="GAA3843302.1"/>
    </source>
</evidence>
<dbReference type="EMBL" id="BAAAZR010000054">
    <property type="protein sequence ID" value="GAA3843302.1"/>
    <property type="molecule type" value="Genomic_DNA"/>
</dbReference>
<gene>
    <name evidence="1" type="ORF">GCM10022226_77860</name>
</gene>
<dbReference type="RefSeq" id="WP_344952654.1">
    <property type="nucleotide sequence ID" value="NZ_BAAAZR010000054.1"/>
</dbReference>
<keyword evidence="2" id="KW-1185">Reference proteome</keyword>
<name>A0ABP7JES4_9ACTN</name>
<proteinExistence type="predicted"/>
<organism evidence="1 2">
    <name type="scientific">Sphaerisporangium flaviroseum</name>
    <dbReference type="NCBI Taxonomy" id="509199"/>
    <lineage>
        <taxon>Bacteria</taxon>
        <taxon>Bacillati</taxon>
        <taxon>Actinomycetota</taxon>
        <taxon>Actinomycetes</taxon>
        <taxon>Streptosporangiales</taxon>
        <taxon>Streptosporangiaceae</taxon>
        <taxon>Sphaerisporangium</taxon>
    </lineage>
</organism>
<reference evidence="2" key="1">
    <citation type="journal article" date="2019" name="Int. J. Syst. Evol. Microbiol.">
        <title>The Global Catalogue of Microorganisms (GCM) 10K type strain sequencing project: providing services to taxonomists for standard genome sequencing and annotation.</title>
        <authorList>
            <consortium name="The Broad Institute Genomics Platform"/>
            <consortium name="The Broad Institute Genome Sequencing Center for Infectious Disease"/>
            <person name="Wu L."/>
            <person name="Ma J."/>
        </authorList>
    </citation>
    <scope>NUCLEOTIDE SEQUENCE [LARGE SCALE GENOMIC DNA]</scope>
    <source>
        <strain evidence="2">JCM 16908</strain>
    </source>
</reference>
<protein>
    <recommendedName>
        <fullName evidence="3">PEGA domain-containing protein</fullName>
    </recommendedName>
</protein>
<sequence length="85" mass="9256">MPAGDYQVTVSAPSYQSFTKSVTIKPVEFSEVSTALATDKVAASVTSLTVVIPEGQSRTRSFELSNTGSVRRTRWAWTTRRAGSR</sequence>
<accession>A0ABP7JES4</accession>